<reference evidence="2 3" key="1">
    <citation type="submission" date="2019-03" db="EMBL/GenBank/DDBJ databases">
        <title>Genomic Encyclopedia of Type Strains, Phase IV (KMG-IV): sequencing the most valuable type-strain genomes for metagenomic binning, comparative biology and taxonomic classification.</title>
        <authorList>
            <person name="Goeker M."/>
        </authorList>
    </citation>
    <scope>NUCLEOTIDE SEQUENCE [LARGE SCALE GENOMIC DNA]</scope>
    <source>
        <strain evidence="2 3">DSM 45934</strain>
    </source>
</reference>
<dbReference type="Proteomes" id="UP000295680">
    <property type="component" value="Unassembled WGS sequence"/>
</dbReference>
<feature type="region of interest" description="Disordered" evidence="1">
    <location>
        <begin position="1"/>
        <end position="26"/>
    </location>
</feature>
<organism evidence="2 3">
    <name type="scientific">Actinocrispum wychmicini</name>
    <dbReference type="NCBI Taxonomy" id="1213861"/>
    <lineage>
        <taxon>Bacteria</taxon>
        <taxon>Bacillati</taxon>
        <taxon>Actinomycetota</taxon>
        <taxon>Actinomycetes</taxon>
        <taxon>Pseudonocardiales</taxon>
        <taxon>Pseudonocardiaceae</taxon>
        <taxon>Actinocrispum</taxon>
    </lineage>
</organism>
<keyword evidence="3" id="KW-1185">Reference proteome</keyword>
<dbReference type="AlphaFoldDB" id="A0A4R2J4Q4"/>
<dbReference type="EMBL" id="SLWS01000010">
    <property type="protein sequence ID" value="TCO53741.1"/>
    <property type="molecule type" value="Genomic_DNA"/>
</dbReference>
<gene>
    <name evidence="2" type="ORF">EV192_110333</name>
</gene>
<evidence type="ECO:0000313" key="2">
    <source>
        <dbReference type="EMBL" id="TCO53741.1"/>
    </source>
</evidence>
<evidence type="ECO:0000313" key="3">
    <source>
        <dbReference type="Proteomes" id="UP000295680"/>
    </source>
</evidence>
<evidence type="ECO:0000256" key="1">
    <source>
        <dbReference type="SAM" id="MobiDB-lite"/>
    </source>
</evidence>
<sequence length="299" mass="32855">MAGAGQSVHKGPTAHGHRKATTDKNGRAERGLLLDSLVMEIACDESGSEGDNLIGGVTDVFAHASVHMSVESAAACVQEIRDRIRSPALEYKANHLLREKHRRVLLWLLDPAGPVAGHAWVHLTEKSFFLLGKVTELLGADEQTRDLYDAGPRRLGRGDWEALLKSFNDMMRRRNRDLVTHPNRMPTLDLLVPAIVRAVEHWGAPVTIVHDQQNLLTPDRVARLKDILGGRLIGLRLVDSRSDARVQIADFLAGVARKVASIELNGDGDPELTALLRPYVDPRSVWGDARSGRTLVGQV</sequence>
<name>A0A4R2J4Q4_9PSEU</name>
<evidence type="ECO:0008006" key="4">
    <source>
        <dbReference type="Google" id="ProtNLM"/>
    </source>
</evidence>
<dbReference type="Pfam" id="PF12686">
    <property type="entry name" value="DUF3800"/>
    <property type="match status" value="1"/>
</dbReference>
<protein>
    <recommendedName>
        <fullName evidence="4">DUF3800 domain-containing protein</fullName>
    </recommendedName>
</protein>
<dbReference type="InterPro" id="IPR024524">
    <property type="entry name" value="DUF3800"/>
</dbReference>
<comment type="caution">
    <text evidence="2">The sequence shown here is derived from an EMBL/GenBank/DDBJ whole genome shotgun (WGS) entry which is preliminary data.</text>
</comment>
<proteinExistence type="predicted"/>
<accession>A0A4R2J4Q4</accession>